<evidence type="ECO:0000313" key="2">
    <source>
        <dbReference type="Proteomes" id="UP001607302"/>
    </source>
</evidence>
<evidence type="ECO:0008006" key="3">
    <source>
        <dbReference type="Google" id="ProtNLM"/>
    </source>
</evidence>
<dbReference type="EMBL" id="JAUDFV010000074">
    <property type="protein sequence ID" value="KAL2734247.1"/>
    <property type="molecule type" value="Genomic_DNA"/>
</dbReference>
<organism evidence="1 2">
    <name type="scientific">Vespula squamosa</name>
    <name type="common">Southern yellow jacket</name>
    <name type="synonym">Wasp</name>
    <dbReference type="NCBI Taxonomy" id="30214"/>
    <lineage>
        <taxon>Eukaryota</taxon>
        <taxon>Metazoa</taxon>
        <taxon>Ecdysozoa</taxon>
        <taxon>Arthropoda</taxon>
        <taxon>Hexapoda</taxon>
        <taxon>Insecta</taxon>
        <taxon>Pterygota</taxon>
        <taxon>Neoptera</taxon>
        <taxon>Endopterygota</taxon>
        <taxon>Hymenoptera</taxon>
        <taxon>Apocrita</taxon>
        <taxon>Aculeata</taxon>
        <taxon>Vespoidea</taxon>
        <taxon>Vespidae</taxon>
        <taxon>Vespinae</taxon>
        <taxon>Vespula</taxon>
    </lineage>
</organism>
<proteinExistence type="predicted"/>
<gene>
    <name evidence="1" type="ORF">V1478_003945</name>
</gene>
<dbReference type="Pfam" id="PF14924">
    <property type="entry name" value="MAP10_N"/>
    <property type="match status" value="1"/>
</dbReference>
<evidence type="ECO:0000313" key="1">
    <source>
        <dbReference type="EMBL" id="KAL2734247.1"/>
    </source>
</evidence>
<comment type="caution">
    <text evidence="1">The sequence shown here is derived from an EMBL/GenBank/DDBJ whole genome shotgun (WGS) entry which is preliminary data.</text>
</comment>
<keyword evidence="2" id="KW-1185">Reference proteome</keyword>
<name>A0ABD2BN91_VESSQ</name>
<dbReference type="AlphaFoldDB" id="A0ABD2BN91"/>
<dbReference type="Proteomes" id="UP001607302">
    <property type="component" value="Unassembled WGS sequence"/>
</dbReference>
<accession>A0ABD2BN91</accession>
<protein>
    <recommendedName>
        <fullName evidence="3">Band 7 domain-containing protein</fullName>
    </recommendedName>
</protein>
<sequence length="439" mass="49600">MSSLIVAHDQSIMMLEFAVENLYVPWNSIFDKAILKKVTVMFRFLDEDWIELLPNRRDYCSYRGSNYENERFYGGRSVVFSLPESSLENPMSAIDIQIYVFKEICDYFELDSCENIGFVLLRVDHLINPIIKELKERKELGLYLCNSHETEPISRSLVGTYTLMNDDLQNTEATIKIYIRITYLGNCVVTEFENSRGIKTAFHCRKDNVEGDPYQLRELTSENLKTGCWGSQSYISPTILKKLKCYCEKDKIEKQILAQMIAQTEAARAAEEARAVEAARVAKAARAAEIARAAEVIHASEEARAAEAALAEAALKGLGKEDSIKKKKNKIKDTSADAQILANIDNIYEDRIRLLAEALKERKSRGAGGAPGIAFGIKDAKKICSPLFTIPCTQVCSPVFNPFSPCSDFMPVGPKHLTFTTCCLVLKKYYLWFLILMCF</sequence>
<reference evidence="1 2" key="1">
    <citation type="journal article" date="2024" name="Ann. Entomol. Soc. Am.">
        <title>Genomic analyses of the southern and eastern yellowjacket wasps (Hymenoptera: Vespidae) reveal evolutionary signatures of social life.</title>
        <authorList>
            <person name="Catto M.A."/>
            <person name="Caine P.B."/>
            <person name="Orr S.E."/>
            <person name="Hunt B.G."/>
            <person name="Goodisman M.A.D."/>
        </authorList>
    </citation>
    <scope>NUCLEOTIDE SEQUENCE [LARGE SCALE GENOMIC DNA]</scope>
    <source>
        <strain evidence="1">233</strain>
        <tissue evidence="1">Head and thorax</tissue>
    </source>
</reference>